<name>A0AAD9BCK7_DISEL</name>
<feature type="signal peptide" evidence="1">
    <location>
        <begin position="1"/>
        <end position="17"/>
    </location>
</feature>
<proteinExistence type="predicted"/>
<keyword evidence="1" id="KW-0732">Signal</keyword>
<accession>A0AAD9BCK7</accession>
<evidence type="ECO:0000313" key="2">
    <source>
        <dbReference type="EMBL" id="KAK1878873.1"/>
    </source>
</evidence>
<sequence length="163" mass="17480">MRALLVLASALIPGLFGSPVVLPAPVPYHAFCKTLWLFGMPCDDVGSILVQQILAFSPVNVCEKCHYMLVSTSNMSIEVFHTSSENLHCESMEFILHTTVLTGSCRVSAQSSSLALTTLLDVGLNYCNLNNLLTASGLNLAPGFTELTSEWACLGYGFAACIT</sequence>
<dbReference type="AlphaFoldDB" id="A0AAD9BCK7"/>
<evidence type="ECO:0000256" key="1">
    <source>
        <dbReference type="SAM" id="SignalP"/>
    </source>
</evidence>
<dbReference type="PANTHER" id="PTHR38564:SF2">
    <property type="entry name" value="WU:FC46H12 PRECURSOR"/>
    <property type="match status" value="1"/>
</dbReference>
<comment type="caution">
    <text evidence="2">The sequence shown here is derived from an EMBL/GenBank/DDBJ whole genome shotgun (WGS) entry which is preliminary data.</text>
</comment>
<organism evidence="2 3">
    <name type="scientific">Dissostichus eleginoides</name>
    <name type="common">Patagonian toothfish</name>
    <name type="synonym">Dissostichus amissus</name>
    <dbReference type="NCBI Taxonomy" id="100907"/>
    <lineage>
        <taxon>Eukaryota</taxon>
        <taxon>Metazoa</taxon>
        <taxon>Chordata</taxon>
        <taxon>Craniata</taxon>
        <taxon>Vertebrata</taxon>
        <taxon>Euteleostomi</taxon>
        <taxon>Actinopterygii</taxon>
        <taxon>Neopterygii</taxon>
        <taxon>Teleostei</taxon>
        <taxon>Neoteleostei</taxon>
        <taxon>Acanthomorphata</taxon>
        <taxon>Eupercaria</taxon>
        <taxon>Perciformes</taxon>
        <taxon>Notothenioidei</taxon>
        <taxon>Nototheniidae</taxon>
        <taxon>Dissostichus</taxon>
    </lineage>
</organism>
<keyword evidence="3" id="KW-1185">Reference proteome</keyword>
<dbReference type="EMBL" id="JASDAP010000026">
    <property type="protein sequence ID" value="KAK1878873.1"/>
    <property type="molecule type" value="Genomic_DNA"/>
</dbReference>
<feature type="chain" id="PRO_5042185174" evidence="1">
    <location>
        <begin position="18"/>
        <end position="163"/>
    </location>
</feature>
<protein>
    <submittedName>
        <fullName evidence="2">tRNA dimethylallyltransferase</fullName>
    </submittedName>
</protein>
<dbReference type="PANTHER" id="PTHR38564">
    <property type="entry name" value="SI:CH73-250A16.5-RELATED"/>
    <property type="match status" value="1"/>
</dbReference>
<dbReference type="Proteomes" id="UP001228049">
    <property type="component" value="Unassembled WGS sequence"/>
</dbReference>
<reference evidence="2" key="1">
    <citation type="submission" date="2023-04" db="EMBL/GenBank/DDBJ databases">
        <title>Chromosome-level genome of Chaenocephalus aceratus.</title>
        <authorList>
            <person name="Park H."/>
        </authorList>
    </citation>
    <scope>NUCLEOTIDE SEQUENCE</scope>
    <source>
        <strain evidence="2">DE</strain>
        <tissue evidence="2">Muscle</tissue>
    </source>
</reference>
<evidence type="ECO:0000313" key="3">
    <source>
        <dbReference type="Proteomes" id="UP001228049"/>
    </source>
</evidence>
<gene>
    <name evidence="2" type="ORF">KUDE01_026996</name>
</gene>